<proteinExistence type="inferred from homology"/>
<dbReference type="EMBL" id="JAMKOV010000001">
    <property type="protein sequence ID" value="KAI8044758.1"/>
    <property type="molecule type" value="Genomic_DNA"/>
</dbReference>
<dbReference type="InterPro" id="IPR002347">
    <property type="entry name" value="SDR_fam"/>
</dbReference>
<dbReference type="OrthoDB" id="294295at2759"/>
<comment type="caution">
    <text evidence="3">The sequence shown here is derived from an EMBL/GenBank/DDBJ whole genome shotgun (WGS) entry which is preliminary data.</text>
</comment>
<keyword evidence="1" id="KW-0560">Oxidoreductase</keyword>
<organism evidence="3 4">
    <name type="scientific">Drosophila gunungcola</name>
    <name type="common">fruit fly</name>
    <dbReference type="NCBI Taxonomy" id="103775"/>
    <lineage>
        <taxon>Eukaryota</taxon>
        <taxon>Metazoa</taxon>
        <taxon>Ecdysozoa</taxon>
        <taxon>Arthropoda</taxon>
        <taxon>Hexapoda</taxon>
        <taxon>Insecta</taxon>
        <taxon>Pterygota</taxon>
        <taxon>Neoptera</taxon>
        <taxon>Endopterygota</taxon>
        <taxon>Diptera</taxon>
        <taxon>Brachycera</taxon>
        <taxon>Muscomorpha</taxon>
        <taxon>Ephydroidea</taxon>
        <taxon>Drosophilidae</taxon>
        <taxon>Drosophila</taxon>
        <taxon>Sophophora</taxon>
    </lineage>
</organism>
<gene>
    <name evidence="3" type="ORF">M5D96_000930</name>
</gene>
<dbReference type="SUPFAM" id="SSF51735">
    <property type="entry name" value="NAD(P)-binding Rossmann-fold domains"/>
    <property type="match status" value="1"/>
</dbReference>
<evidence type="ECO:0000313" key="4">
    <source>
        <dbReference type="Proteomes" id="UP001059596"/>
    </source>
</evidence>
<dbReference type="GO" id="GO:0016491">
    <property type="term" value="F:oxidoreductase activity"/>
    <property type="evidence" value="ECO:0007669"/>
    <property type="project" value="UniProtKB-KW"/>
</dbReference>
<dbReference type="PRINTS" id="PR00081">
    <property type="entry name" value="GDHRDH"/>
</dbReference>
<dbReference type="InterPro" id="IPR020904">
    <property type="entry name" value="Sc_DH/Rdtase_CS"/>
</dbReference>
<evidence type="ECO:0000256" key="2">
    <source>
        <dbReference type="RuleBase" id="RU000363"/>
    </source>
</evidence>
<dbReference type="PANTHER" id="PTHR43313:SF36">
    <property type="entry name" value="D-BETA-HYDROXYBUTYRATE DEHYDROGENASE, MITOCHONDRIAL"/>
    <property type="match status" value="1"/>
</dbReference>
<dbReference type="AlphaFoldDB" id="A0A9P9YXP9"/>
<comment type="similarity">
    <text evidence="2">Belongs to the short-chain dehydrogenases/reductases (SDR) family.</text>
</comment>
<evidence type="ECO:0008006" key="5">
    <source>
        <dbReference type="Google" id="ProtNLM"/>
    </source>
</evidence>
<reference evidence="3" key="1">
    <citation type="journal article" date="2023" name="Genome Biol. Evol.">
        <title>Long-read-based Genome Assembly of Drosophila gunungcola Reveals Fewer Chemosensory Genes in Flower-breeding Species.</title>
        <authorList>
            <person name="Negi A."/>
            <person name="Liao B.Y."/>
            <person name="Yeh S.D."/>
        </authorList>
    </citation>
    <scope>NUCLEOTIDE SEQUENCE</scope>
    <source>
        <strain evidence="3">Sukarami</strain>
    </source>
</reference>
<name>A0A9P9YXP9_9MUSC</name>
<dbReference type="PROSITE" id="PS00061">
    <property type="entry name" value="ADH_SHORT"/>
    <property type="match status" value="1"/>
</dbReference>
<dbReference type="PRINTS" id="PR00080">
    <property type="entry name" value="SDRFAMILY"/>
</dbReference>
<protein>
    <recommendedName>
        <fullName evidence="5">D-beta-hydroxybutyrate dehydrogenase, mitochondrial</fullName>
    </recommendedName>
</protein>
<evidence type="ECO:0000313" key="3">
    <source>
        <dbReference type="EMBL" id="KAI8044758.1"/>
    </source>
</evidence>
<dbReference type="Pfam" id="PF00106">
    <property type="entry name" value="adh_short"/>
    <property type="match status" value="1"/>
</dbReference>
<dbReference type="GO" id="GO:0008202">
    <property type="term" value="P:steroid metabolic process"/>
    <property type="evidence" value="ECO:0007669"/>
    <property type="project" value="TreeGrafter"/>
</dbReference>
<accession>A0A9P9YXP9</accession>
<dbReference type="InterPro" id="IPR036291">
    <property type="entry name" value="NAD(P)-bd_dom_sf"/>
</dbReference>
<evidence type="ECO:0000256" key="1">
    <source>
        <dbReference type="ARBA" id="ARBA00023002"/>
    </source>
</evidence>
<sequence>MSGSQFLRALGRTLGWGRKQLKVDSRHVVLITGCDSGLGHSMAVYCHESLHMTVVSCCHNLKSDGAQLLQALNPSNGGLSRMHTLELDLLEPDSIRHVHEELRDILAKDTSYRLTALINNAGVMCFGEFEWQLPEQIEAQINCNLLGTMRLTRELLPLLRQQQGRIINVTSHCGLQALPALGPYAASKAALRFWTDALRVELQQYGLEVVNFIPGSFVLDSNIAARQQQHAQKMREAFSQEQHALYDTYFEAFNGYLKVLSGFKPPNRLRNDSLLAKFKDALTSSQPLALYIEEPRRYRFYRWLFSICPTPLVDWLTLRFCAMPTYESTHNRQKKI</sequence>
<keyword evidence="4" id="KW-1185">Reference proteome</keyword>
<dbReference type="PANTHER" id="PTHR43313">
    <property type="entry name" value="SHORT-CHAIN DEHYDROGENASE/REDUCTASE FAMILY 9C"/>
    <property type="match status" value="1"/>
</dbReference>
<dbReference type="Gene3D" id="3.40.50.720">
    <property type="entry name" value="NAD(P)-binding Rossmann-like Domain"/>
    <property type="match status" value="1"/>
</dbReference>
<dbReference type="Proteomes" id="UP001059596">
    <property type="component" value="Chromosome 3R"/>
</dbReference>